<name>A0A839SJV0_9SPHI</name>
<accession>A0A839SJV0</accession>
<protein>
    <submittedName>
        <fullName evidence="1">Uncharacterized protein</fullName>
    </submittedName>
</protein>
<keyword evidence="2" id="KW-1185">Reference proteome</keyword>
<proteinExistence type="predicted"/>
<sequence length="73" mass="8042">MATEGSFTTATNIYVATASKLSFEQIRSVTNELLQILGYPDSYTGFTFHFIDDGHLIQANASVDHMLRISIGN</sequence>
<evidence type="ECO:0000313" key="2">
    <source>
        <dbReference type="Proteomes" id="UP000539265"/>
    </source>
</evidence>
<dbReference type="Proteomes" id="UP000539265">
    <property type="component" value="Unassembled WGS sequence"/>
</dbReference>
<dbReference type="OrthoDB" id="9785840at2"/>
<evidence type="ECO:0000313" key="1">
    <source>
        <dbReference type="EMBL" id="MBB3057150.1"/>
    </source>
</evidence>
<organism evidence="1 2">
    <name type="scientific">Mucilaginibacter gotjawali</name>
    <dbReference type="NCBI Taxonomy" id="1550579"/>
    <lineage>
        <taxon>Bacteria</taxon>
        <taxon>Pseudomonadati</taxon>
        <taxon>Bacteroidota</taxon>
        <taxon>Sphingobacteriia</taxon>
        <taxon>Sphingobacteriales</taxon>
        <taxon>Sphingobacteriaceae</taxon>
        <taxon>Mucilaginibacter</taxon>
    </lineage>
</organism>
<gene>
    <name evidence="1" type="ORF">FHS11_003578</name>
</gene>
<dbReference type="AlphaFoldDB" id="A0A839SJV0"/>
<reference evidence="1" key="1">
    <citation type="submission" date="2020-08" db="EMBL/GenBank/DDBJ databases">
        <title>Genomic Encyclopedia of Type Strains, Phase III (KMG-III): the genomes of soil and plant-associated and newly described type strains.</title>
        <authorList>
            <person name="Whitman W."/>
        </authorList>
    </citation>
    <scope>NUCLEOTIDE SEQUENCE [LARGE SCALE GENOMIC DNA]</scope>
    <source>
        <strain evidence="1">CECT 8628</strain>
    </source>
</reference>
<dbReference type="EMBL" id="JACHWX010000011">
    <property type="protein sequence ID" value="MBB3057150.1"/>
    <property type="molecule type" value="Genomic_DNA"/>
</dbReference>
<dbReference type="RefSeq" id="WP_096355475.1">
    <property type="nucleotide sequence ID" value="NZ_AP017313.1"/>
</dbReference>
<comment type="caution">
    <text evidence="1">The sequence shown here is derived from an EMBL/GenBank/DDBJ whole genome shotgun (WGS) entry which is preliminary data.</text>
</comment>